<evidence type="ECO:0000256" key="1">
    <source>
        <dbReference type="SAM" id="Phobius"/>
    </source>
</evidence>
<reference evidence="2 3" key="1">
    <citation type="submission" date="2021-03" db="EMBL/GenBank/DDBJ databases">
        <title>Five novel Rahnella species.</title>
        <authorList>
            <person name="Brady C."/>
            <person name="Asselin J."/>
            <person name="Beer S."/>
            <person name="Bruberg M.B."/>
            <person name="Crampton B."/>
            <person name="Venter S."/>
            <person name="Arnold D."/>
            <person name="Denman S."/>
        </authorList>
    </citation>
    <scope>NUCLEOTIDE SEQUENCE [LARGE SCALE GENOMIC DNA]</scope>
    <source>
        <strain evidence="2 3">FRB 231</strain>
    </source>
</reference>
<dbReference type="EMBL" id="JAFMOY010000128">
    <property type="protein sequence ID" value="MBU9846343.1"/>
    <property type="molecule type" value="Genomic_DNA"/>
</dbReference>
<keyword evidence="1" id="KW-1133">Transmembrane helix</keyword>
<dbReference type="Pfam" id="PF06092">
    <property type="entry name" value="DUF943"/>
    <property type="match status" value="1"/>
</dbReference>
<dbReference type="RefSeq" id="WP_217149924.1">
    <property type="nucleotide sequence ID" value="NZ_JAFMOY010000128.1"/>
</dbReference>
<dbReference type="InterPro" id="IPR010351">
    <property type="entry name" value="DUF943"/>
</dbReference>
<keyword evidence="1" id="KW-0472">Membrane</keyword>
<sequence length="146" mass="17413">MNKKSGIFIIFILIIVTCFFVLREPEIIYVHEDEDSTVIIVRNFPITQWGKIYWWENNKDMMNAKYQLPRVDAAGNYYVSILDGSDGFKKVTEANLYWFSFEHTDLYCFNEIKSEDRCIEKNFLMQIHNGMKNKTDYFIKGDYVTK</sequence>
<name>A0ABS6LHW7_9GAMM</name>
<keyword evidence="3" id="KW-1185">Reference proteome</keyword>
<evidence type="ECO:0000313" key="2">
    <source>
        <dbReference type="EMBL" id="MBU9846343.1"/>
    </source>
</evidence>
<evidence type="ECO:0000313" key="3">
    <source>
        <dbReference type="Proteomes" id="UP000739284"/>
    </source>
</evidence>
<feature type="transmembrane region" description="Helical" evidence="1">
    <location>
        <begin position="6"/>
        <end position="22"/>
    </location>
</feature>
<protein>
    <submittedName>
        <fullName evidence="2">DUF943 family protein</fullName>
    </submittedName>
</protein>
<gene>
    <name evidence="2" type="ORF">J1784_15125</name>
</gene>
<organism evidence="2 3">
    <name type="scientific">Rahnella ecdela</name>
    <dbReference type="NCBI Taxonomy" id="2816250"/>
    <lineage>
        <taxon>Bacteria</taxon>
        <taxon>Pseudomonadati</taxon>
        <taxon>Pseudomonadota</taxon>
        <taxon>Gammaproteobacteria</taxon>
        <taxon>Enterobacterales</taxon>
        <taxon>Yersiniaceae</taxon>
        <taxon>Rahnella</taxon>
    </lineage>
</organism>
<comment type="caution">
    <text evidence="2">The sequence shown here is derived from an EMBL/GenBank/DDBJ whole genome shotgun (WGS) entry which is preliminary data.</text>
</comment>
<keyword evidence="1" id="KW-0812">Transmembrane</keyword>
<proteinExistence type="predicted"/>
<accession>A0ABS6LHW7</accession>
<dbReference type="Proteomes" id="UP000739284">
    <property type="component" value="Unassembled WGS sequence"/>
</dbReference>